<feature type="compositionally biased region" description="Basic and acidic residues" evidence="1">
    <location>
        <begin position="47"/>
        <end position="59"/>
    </location>
</feature>
<evidence type="ECO:0000259" key="2">
    <source>
        <dbReference type="Pfam" id="PF05699"/>
    </source>
</evidence>
<proteinExistence type="predicted"/>
<feature type="region of interest" description="Disordered" evidence="1">
    <location>
        <begin position="44"/>
        <end position="106"/>
    </location>
</feature>
<sequence>MEATSPMPSSPGPEEGNDQEETKKSILKRFVDTYRAMPELWNITLKEYSDRDKKNEVMKPAKTLKRKKERDSSSGSSDNNDQISSPSSSKTEPEQPLNSLGSKKVTVSDLESLPSTSAFVVNPEIEENDGCHENDLGRYVGQTFHLTMERKKELLKNPESTTRRSSVPNLSRLCETRWSEKYKSIRLFAQNFPEIVKALEKLSIEGNYATRKSAYQLYSAVTKSSLIVALTVIAKYSALLEPVVNALQAKTMDLIKLQEHLNVILNVLKKNRDDADLVTDEVLKKAQDFALKLEIEISIPRTTNRQIHRSNPPSDCDSDYWKRSLIIPYLDSIIASLNIRFSQEHTPAFALTKIHPLYMLEMEINQVEKNAQYFTGFYQLNDITAEMDLWYNLWKEKKTTEDQLKGVEIIDLLDETDVFYPILKQALLILITIPCTTATVERSFSTLRRVKTWLRSTMGEERLTGLCLMSVHRDLIKSNREQFENKVLNNFAANPRKLLLK</sequence>
<feature type="compositionally biased region" description="Low complexity" evidence="1">
    <location>
        <begin position="73"/>
        <end position="85"/>
    </location>
</feature>
<feature type="compositionally biased region" description="Polar residues" evidence="1">
    <location>
        <begin position="86"/>
        <end position="101"/>
    </location>
</feature>
<dbReference type="GO" id="GO:0046983">
    <property type="term" value="F:protein dimerization activity"/>
    <property type="evidence" value="ECO:0007669"/>
    <property type="project" value="InterPro"/>
</dbReference>
<dbReference type="PANTHER" id="PTHR46289">
    <property type="entry name" value="52 KDA REPRESSOR OF THE INHIBITOR OF THE PROTEIN KINASE-LIKE PROTEIN-RELATED"/>
    <property type="match status" value="1"/>
</dbReference>
<dbReference type="Pfam" id="PF05699">
    <property type="entry name" value="Dimer_Tnp_hAT"/>
    <property type="match status" value="1"/>
</dbReference>
<feature type="domain" description="HAT C-terminal dimerisation" evidence="2">
    <location>
        <begin position="398"/>
        <end position="475"/>
    </location>
</feature>
<dbReference type="InterPro" id="IPR008906">
    <property type="entry name" value="HATC_C_dom"/>
</dbReference>
<evidence type="ECO:0000313" key="4">
    <source>
        <dbReference type="Proteomes" id="UP001154078"/>
    </source>
</evidence>
<evidence type="ECO:0000256" key="1">
    <source>
        <dbReference type="SAM" id="MobiDB-lite"/>
    </source>
</evidence>
<dbReference type="AlphaFoldDB" id="A0A9P0FD59"/>
<gene>
    <name evidence="3" type="ORF">MELIAE_LOCUS3968</name>
</gene>
<dbReference type="EMBL" id="OV121133">
    <property type="protein sequence ID" value="CAH0551331.1"/>
    <property type="molecule type" value="Genomic_DNA"/>
</dbReference>
<dbReference type="OrthoDB" id="6601747at2759"/>
<dbReference type="InterPro" id="IPR012337">
    <property type="entry name" value="RNaseH-like_sf"/>
</dbReference>
<name>A0A9P0FD59_BRAAE</name>
<dbReference type="Proteomes" id="UP001154078">
    <property type="component" value="Chromosome 2"/>
</dbReference>
<accession>A0A9P0FD59</accession>
<feature type="region of interest" description="Disordered" evidence="1">
    <location>
        <begin position="1"/>
        <end position="26"/>
    </location>
</feature>
<protein>
    <recommendedName>
        <fullName evidence="2">HAT C-terminal dimerisation domain-containing protein</fullName>
    </recommendedName>
</protein>
<dbReference type="InterPro" id="IPR052958">
    <property type="entry name" value="IFN-induced_PKR_regulator"/>
</dbReference>
<evidence type="ECO:0000313" key="3">
    <source>
        <dbReference type="EMBL" id="CAH0551331.1"/>
    </source>
</evidence>
<keyword evidence="4" id="KW-1185">Reference proteome</keyword>
<dbReference type="PANTHER" id="PTHR46289:SF17">
    <property type="entry name" value="HAT C-TERMINAL DIMERISATION DOMAIN-CONTAINING PROTEIN"/>
    <property type="match status" value="1"/>
</dbReference>
<organism evidence="3 4">
    <name type="scientific">Brassicogethes aeneus</name>
    <name type="common">Rape pollen beetle</name>
    <name type="synonym">Meligethes aeneus</name>
    <dbReference type="NCBI Taxonomy" id="1431903"/>
    <lineage>
        <taxon>Eukaryota</taxon>
        <taxon>Metazoa</taxon>
        <taxon>Ecdysozoa</taxon>
        <taxon>Arthropoda</taxon>
        <taxon>Hexapoda</taxon>
        <taxon>Insecta</taxon>
        <taxon>Pterygota</taxon>
        <taxon>Neoptera</taxon>
        <taxon>Endopterygota</taxon>
        <taxon>Coleoptera</taxon>
        <taxon>Polyphaga</taxon>
        <taxon>Cucujiformia</taxon>
        <taxon>Nitidulidae</taxon>
        <taxon>Meligethinae</taxon>
        <taxon>Brassicogethes</taxon>
    </lineage>
</organism>
<dbReference type="SUPFAM" id="SSF53098">
    <property type="entry name" value="Ribonuclease H-like"/>
    <property type="match status" value="1"/>
</dbReference>
<reference evidence="3" key="1">
    <citation type="submission" date="2021-12" db="EMBL/GenBank/DDBJ databases">
        <authorList>
            <person name="King R."/>
        </authorList>
    </citation>
    <scope>NUCLEOTIDE SEQUENCE</scope>
</reference>